<dbReference type="InterPro" id="IPR012870">
    <property type="entry name" value="DUF1666"/>
</dbReference>
<feature type="region of interest" description="Disordered" evidence="1">
    <location>
        <begin position="215"/>
        <end position="241"/>
    </location>
</feature>
<dbReference type="EMBL" id="CM007386">
    <property type="protein sequence ID" value="ONK67113.1"/>
    <property type="molecule type" value="Genomic_DNA"/>
</dbReference>
<dbReference type="AlphaFoldDB" id="A0A5P1EN78"/>
<dbReference type="PANTHER" id="PTHR46702:SF2">
    <property type="entry name" value="DNA LIGASE (DUF1666)"/>
    <property type="match status" value="1"/>
</dbReference>
<keyword evidence="2" id="KW-1133">Transmembrane helix</keyword>
<evidence type="ECO:0000313" key="4">
    <source>
        <dbReference type="Proteomes" id="UP000243459"/>
    </source>
</evidence>
<proteinExistence type="predicted"/>
<evidence type="ECO:0000313" key="3">
    <source>
        <dbReference type="EMBL" id="ONK67113.1"/>
    </source>
</evidence>
<protein>
    <submittedName>
        <fullName evidence="3">Uncharacterized protein</fullName>
    </submittedName>
</protein>
<feature type="transmembrane region" description="Helical" evidence="2">
    <location>
        <begin position="545"/>
        <end position="566"/>
    </location>
</feature>
<keyword evidence="2" id="KW-0472">Membrane</keyword>
<keyword evidence="4" id="KW-1185">Reference proteome</keyword>
<evidence type="ECO:0000256" key="1">
    <source>
        <dbReference type="SAM" id="MobiDB-lite"/>
    </source>
</evidence>
<feature type="transmembrane region" description="Helical" evidence="2">
    <location>
        <begin position="34"/>
        <end position="58"/>
    </location>
</feature>
<dbReference type="PANTHER" id="PTHR46702">
    <property type="entry name" value="DNA LIGASE (DUF1666)-RELATED"/>
    <property type="match status" value="1"/>
</dbReference>
<dbReference type="OMA" id="SERICHK"/>
<name>A0A5P1EN78_ASPOF</name>
<sequence>MHNATSFPSLSILSTSLCHDDKSLTGVMFLYNVSNFLSLFFLFLHSSSLLLVKLLTFLHHKALSKRGLDDHDNVSHQEQKFEPVTSGDLYTKEDLVADVLGGETLLFLREESAKGDTLRLDQVEDSKDVVFLDEEDSTIISEESTYYSPQEDLAQDQRLSLEHDEVVTVTNVLPSSDSEDFTLEENVHPIIEEKKDSSEDERPISLKTFHPRSEKFHLEDVPEGRESYYGESLTGESTSKSSTEWRSSTIFRDSETEYPFSSSSRRSSSRWESYTVFPKYNEGMVFLDRISAQKLSETESLRSIKVHPRSISERICHKLSTKPKSYAMGRRDPYQELESAYAAQICLAWEALSWNYENFRQKNSKNIDEGLGCPARIAQEFQQFQVLLQRFIENEPYEFGKRPEVYARRRMSSPKLLHVPEFRDSEGDEGKDSNESSNISSVEFLVLLEECIRTFMKFLKADKEKCGDKIKSFIKRKSISVDPIFLRFLKKSNRRKKMKIIDIGRRRKCIRRRKLAEEEEMKILMGLIDLKIVSRVLRMDDRVMFSSNGTCVGIIVVVGIVILLMANVEFQANLIALVYMKGFDHDFAARRLILVVFSCYGS</sequence>
<dbReference type="Proteomes" id="UP000243459">
    <property type="component" value="Chromosome 6"/>
</dbReference>
<dbReference type="Pfam" id="PF07891">
    <property type="entry name" value="DUF1666"/>
    <property type="match status" value="1"/>
</dbReference>
<organism evidence="3 4">
    <name type="scientific">Asparagus officinalis</name>
    <name type="common">Garden asparagus</name>
    <dbReference type="NCBI Taxonomy" id="4686"/>
    <lineage>
        <taxon>Eukaryota</taxon>
        <taxon>Viridiplantae</taxon>
        <taxon>Streptophyta</taxon>
        <taxon>Embryophyta</taxon>
        <taxon>Tracheophyta</taxon>
        <taxon>Spermatophyta</taxon>
        <taxon>Magnoliopsida</taxon>
        <taxon>Liliopsida</taxon>
        <taxon>Asparagales</taxon>
        <taxon>Asparagaceae</taxon>
        <taxon>Asparagoideae</taxon>
        <taxon>Asparagus</taxon>
    </lineage>
</organism>
<keyword evidence="2" id="KW-0812">Transmembrane</keyword>
<accession>A0A5P1EN78</accession>
<evidence type="ECO:0000256" key="2">
    <source>
        <dbReference type="SAM" id="Phobius"/>
    </source>
</evidence>
<reference evidence="4" key="1">
    <citation type="journal article" date="2017" name="Nat. Commun.">
        <title>The asparagus genome sheds light on the origin and evolution of a young Y chromosome.</title>
        <authorList>
            <person name="Harkess A."/>
            <person name="Zhou J."/>
            <person name="Xu C."/>
            <person name="Bowers J.E."/>
            <person name="Van der Hulst R."/>
            <person name="Ayyampalayam S."/>
            <person name="Mercati F."/>
            <person name="Riccardi P."/>
            <person name="McKain M.R."/>
            <person name="Kakrana A."/>
            <person name="Tang H."/>
            <person name="Ray J."/>
            <person name="Groenendijk J."/>
            <person name="Arikit S."/>
            <person name="Mathioni S.M."/>
            <person name="Nakano M."/>
            <person name="Shan H."/>
            <person name="Telgmann-Rauber A."/>
            <person name="Kanno A."/>
            <person name="Yue Z."/>
            <person name="Chen H."/>
            <person name="Li W."/>
            <person name="Chen Y."/>
            <person name="Xu X."/>
            <person name="Zhang Y."/>
            <person name="Luo S."/>
            <person name="Chen H."/>
            <person name="Gao J."/>
            <person name="Mao Z."/>
            <person name="Pires J.C."/>
            <person name="Luo M."/>
            <person name="Kudrna D."/>
            <person name="Wing R.A."/>
            <person name="Meyers B.C."/>
            <person name="Yi K."/>
            <person name="Kong H."/>
            <person name="Lavrijsen P."/>
            <person name="Sunseri F."/>
            <person name="Falavigna A."/>
            <person name="Ye Y."/>
            <person name="Leebens-Mack J.H."/>
            <person name="Chen G."/>
        </authorList>
    </citation>
    <scope>NUCLEOTIDE SEQUENCE [LARGE SCALE GENOMIC DNA]</scope>
    <source>
        <strain evidence="4">cv. DH0086</strain>
    </source>
</reference>
<dbReference type="Gramene" id="ONK67113">
    <property type="protein sequence ID" value="ONK67113"/>
    <property type="gene ID" value="A4U43_C06F15850"/>
</dbReference>
<feature type="compositionally biased region" description="Basic and acidic residues" evidence="1">
    <location>
        <begin position="215"/>
        <end position="228"/>
    </location>
</feature>
<gene>
    <name evidence="3" type="ORF">A4U43_C06F15850</name>
</gene>